<feature type="transmembrane region" description="Helical" evidence="2">
    <location>
        <begin position="483"/>
        <end position="504"/>
    </location>
</feature>
<dbReference type="AlphaFoldDB" id="A0A2A2T7U1"/>
<reference evidence="3 4" key="1">
    <citation type="submission" date="2017-08" db="EMBL/GenBank/DDBJ databases">
        <title>WGS of Clinical strains of the CDC Group NO-1 linked to zoonotic infections in humans.</title>
        <authorList>
            <person name="Bernier A.-M."/>
            <person name="Bernard K."/>
        </authorList>
    </citation>
    <scope>NUCLEOTIDE SEQUENCE [LARGE SCALE GENOMIC DNA]</scope>
    <source>
        <strain evidence="3 4">NML91-0035</strain>
    </source>
</reference>
<feature type="compositionally biased region" description="Low complexity" evidence="1">
    <location>
        <begin position="76"/>
        <end position="88"/>
    </location>
</feature>
<feature type="transmembrane region" description="Helical" evidence="2">
    <location>
        <begin position="152"/>
        <end position="172"/>
    </location>
</feature>
<keyword evidence="2" id="KW-1133">Transmembrane helix</keyword>
<feature type="region of interest" description="Disordered" evidence="1">
    <location>
        <begin position="53"/>
        <end position="130"/>
    </location>
</feature>
<evidence type="ECO:0000313" key="3">
    <source>
        <dbReference type="EMBL" id="PAX17901.1"/>
    </source>
</evidence>
<evidence type="ECO:0008006" key="5">
    <source>
        <dbReference type="Google" id="ProtNLM"/>
    </source>
</evidence>
<feature type="transmembrane region" description="Helical" evidence="2">
    <location>
        <begin position="224"/>
        <end position="248"/>
    </location>
</feature>
<dbReference type="EMBL" id="NTBI01000002">
    <property type="protein sequence ID" value="PAX17901.1"/>
    <property type="molecule type" value="Genomic_DNA"/>
</dbReference>
<accession>A0A2A2T7U1</accession>
<feature type="transmembrane region" description="Helical" evidence="2">
    <location>
        <begin position="269"/>
        <end position="290"/>
    </location>
</feature>
<dbReference type="Pfam" id="PF05987">
    <property type="entry name" value="DUF898"/>
    <property type="match status" value="1"/>
</dbReference>
<feature type="compositionally biased region" description="Pro residues" evidence="1">
    <location>
        <begin position="108"/>
        <end position="119"/>
    </location>
</feature>
<protein>
    <recommendedName>
        <fullName evidence="5">DUF898 domain-containing protein</fullName>
    </recommendedName>
</protein>
<keyword evidence="2" id="KW-0472">Membrane</keyword>
<feature type="transmembrane region" description="Helical" evidence="2">
    <location>
        <begin position="366"/>
        <end position="389"/>
    </location>
</feature>
<organism evidence="3 4">
    <name type="scientific">Vandammella animalimorsus</name>
    <dbReference type="NCBI Taxonomy" id="2029117"/>
    <lineage>
        <taxon>Bacteria</taxon>
        <taxon>Pseudomonadati</taxon>
        <taxon>Pseudomonadota</taxon>
        <taxon>Betaproteobacteria</taxon>
        <taxon>Burkholderiales</taxon>
        <taxon>Comamonadaceae</taxon>
        <taxon>Vandammella</taxon>
    </lineage>
</organism>
<dbReference type="Proteomes" id="UP000217780">
    <property type="component" value="Unassembled WGS sequence"/>
</dbReference>
<sequence>MALAQVGMPARRKARPTARYWQVSWAQQRPDSGDERGARIFWGGRLLYEGGKRMSQDDVHSSGAAGMPDDADSRASDSSVDSPSSADSQQWELVAQSRLHEEPASAPLQPPDGAAPPLRPRAARPAAPRADKSKIPVKAYPLKFTGTGAQYFRVWFVNVLLLILTLGIYTPWARKRTAEYFFSHSVIARSPLEFHASIKRMVIGFFIFLGLYKLFDWAISHDNLLLVGLALTSAAVAIPFLWGSAKRFRVTATRWRGLRLRFGTNWKEIYWASWPVFLMAASWFFAYVGLDMIATFTSPSLLEETRPTTWLGLSPGSWVLIALALLVSWLCVVRVLFNYQRLLVQRSYLGIEGGVFRASYWDFVKIWLASTLIGLVGLAVMVGGVGYVLVQSGLVQAYQCAVQLQQQQTYEDLRDMERPEGVSEQEWQEFLQHMQRQAEQAQSSRAPASPQQGGQQPGSALPQACEQFDQERLEDWIPSMQQVLLAFLGGLIALLTGLQAALAYREAAQHRLVWNRTGISDIARFRCALSVPGFVWLRMQNWLLTLLTLGFYRPFARVREYRAKWNSTTVYIRGGVSQIKSLLVIQQEGGALADAVADFAGFDIIS</sequence>
<gene>
    <name evidence="3" type="ORF">CLI92_03540</name>
</gene>
<keyword evidence="2" id="KW-0812">Transmembrane</keyword>
<evidence type="ECO:0000313" key="4">
    <source>
        <dbReference type="Proteomes" id="UP000217780"/>
    </source>
</evidence>
<feature type="region of interest" description="Disordered" evidence="1">
    <location>
        <begin position="441"/>
        <end position="461"/>
    </location>
</feature>
<feature type="transmembrane region" description="Helical" evidence="2">
    <location>
        <begin position="310"/>
        <end position="337"/>
    </location>
</feature>
<dbReference type="InterPro" id="IPR010295">
    <property type="entry name" value="DUF898"/>
</dbReference>
<name>A0A2A2T7U1_9BURK</name>
<evidence type="ECO:0000256" key="1">
    <source>
        <dbReference type="SAM" id="MobiDB-lite"/>
    </source>
</evidence>
<evidence type="ECO:0000256" key="2">
    <source>
        <dbReference type="SAM" id="Phobius"/>
    </source>
</evidence>
<comment type="caution">
    <text evidence="3">The sequence shown here is derived from an EMBL/GenBank/DDBJ whole genome shotgun (WGS) entry which is preliminary data.</text>
</comment>
<proteinExistence type="predicted"/>